<dbReference type="InterPro" id="IPR002372">
    <property type="entry name" value="PQQ_rpt_dom"/>
</dbReference>
<evidence type="ECO:0000256" key="7">
    <source>
        <dbReference type="ARBA" id="ARBA00022824"/>
    </source>
</evidence>
<evidence type="ECO:0000256" key="4">
    <source>
        <dbReference type="ARBA" id="ARBA00020824"/>
    </source>
</evidence>
<dbReference type="AlphaFoldDB" id="W2RX28"/>
<feature type="domain" description="EMC1 first beta-propeller" evidence="15">
    <location>
        <begin position="19"/>
        <end position="434"/>
    </location>
</feature>
<dbReference type="SMART" id="SM00564">
    <property type="entry name" value="PQQ"/>
    <property type="match status" value="4"/>
</dbReference>
<feature type="transmembrane region" description="Helical" evidence="11">
    <location>
        <begin position="931"/>
        <end position="949"/>
    </location>
</feature>
<evidence type="ECO:0000256" key="10">
    <source>
        <dbReference type="ARBA" id="ARBA00023180"/>
    </source>
</evidence>
<dbReference type="PANTHER" id="PTHR21573">
    <property type="entry name" value="ER MEMBRANE PROTEIN COMPLEX SUBUNIT 1"/>
    <property type="match status" value="1"/>
</dbReference>
<comment type="similarity">
    <text evidence="2">Belongs to the EMC1 family.</text>
</comment>
<keyword evidence="10" id="KW-0325">Glycoprotein</keyword>
<dbReference type="EMBL" id="KB822720">
    <property type="protein sequence ID" value="ETN40254.1"/>
    <property type="molecule type" value="Genomic_DNA"/>
</dbReference>
<dbReference type="GO" id="GO:0034975">
    <property type="term" value="P:protein folding in endoplasmic reticulum"/>
    <property type="evidence" value="ECO:0007669"/>
    <property type="project" value="TreeGrafter"/>
</dbReference>
<gene>
    <name evidence="16" type="ORF">HMPREF1541_04530</name>
</gene>
<accession>W2RX28</accession>
<reference evidence="16 17" key="1">
    <citation type="submission" date="2013-03" db="EMBL/GenBank/DDBJ databases">
        <title>The Genome Sequence of Phialophora europaea CBS 101466.</title>
        <authorList>
            <consortium name="The Broad Institute Genomics Platform"/>
            <person name="Cuomo C."/>
            <person name="de Hoog S."/>
            <person name="Gorbushina A."/>
            <person name="Walker B."/>
            <person name="Young S.K."/>
            <person name="Zeng Q."/>
            <person name="Gargeya S."/>
            <person name="Fitzgerald M."/>
            <person name="Haas B."/>
            <person name="Abouelleil A."/>
            <person name="Allen A.W."/>
            <person name="Alvarado L."/>
            <person name="Arachchi H.M."/>
            <person name="Berlin A.M."/>
            <person name="Chapman S.B."/>
            <person name="Gainer-Dewar J."/>
            <person name="Goldberg J."/>
            <person name="Griggs A."/>
            <person name="Gujja S."/>
            <person name="Hansen M."/>
            <person name="Howarth C."/>
            <person name="Imamovic A."/>
            <person name="Ireland A."/>
            <person name="Larimer J."/>
            <person name="McCowan C."/>
            <person name="Murphy C."/>
            <person name="Pearson M."/>
            <person name="Poon T.W."/>
            <person name="Priest M."/>
            <person name="Roberts A."/>
            <person name="Saif S."/>
            <person name="Shea T."/>
            <person name="Sisk P."/>
            <person name="Sykes S."/>
            <person name="Wortman J."/>
            <person name="Nusbaum C."/>
            <person name="Birren B."/>
        </authorList>
    </citation>
    <scope>NUCLEOTIDE SEQUENCE [LARGE SCALE GENOMIC DNA]</scope>
    <source>
        <strain evidence="16 17">CBS 101466</strain>
    </source>
</reference>
<dbReference type="STRING" id="1220924.W2RX28"/>
<dbReference type="InterPro" id="IPR015943">
    <property type="entry name" value="WD40/YVTN_repeat-like_dom_sf"/>
</dbReference>
<dbReference type="PANTHER" id="PTHR21573:SF0">
    <property type="entry name" value="ER MEMBRANE PROTEIN COMPLEX SUBUNIT 1"/>
    <property type="match status" value="1"/>
</dbReference>
<evidence type="ECO:0000256" key="5">
    <source>
        <dbReference type="ARBA" id="ARBA00022692"/>
    </source>
</evidence>
<sequence>MRLHPVIWACSMLLQSVSAIFSDDAFVLDYHHPLIGIPQSHATFFHKPQSSSNASLLYALSDKHVLGAINPKDGAVLWRQSFVDESASGQGNSYAVPGERDGQIVTGYGGKVSSWDALDGKLRWERDIGSPSTVNGVQLLPLEDGASTVAQDVLVIAGGDGGQVVSRLAGTNGELVWSHSDSSAGSGSTVSVAASSTAVYYISRSSGLLAGAKAKVVVLDPSSGKEKSQYSVSVDAETLIGGDQYSAGSCANHPFIVSSEKPYKTVKFNLLGNNKQSMLTLEAKNEEIESLGIQYACGPSAPSHFLVHARTSTKDWAEVYHIDLKSGDATKAYSLPATEESSSFTAQNSGSEAYYVRTTPTEVVLYSSASHGELGRWRRKDLTKALEGLITPLLHGAAEVVSGKAGFAVRVAEIDADGSFSLIRNGEIQWTRPEMLAYAIIGSWIDESPQSALIEELETEASVSPITAYLHRLTRHFHDLQGLPEYLKDIVQSITAPPASAVTDTRRRLVGDNTVVLGTTRKELIAVDASNAGTVAWRTDLSSKLAQDAGFIYLSASGGRVSAYLSDGSLVTVNATSGTFIEFLEGTVPASRVLQIPGPAAPIIVKVDADGKPRVATDFAPSVASEGNTIVTLSESGTAFGWSIGKDAKRTWTLLPKAGEKFVSAVSRPRGDAVASIGKVLGDRSVLYKYISPNLALLSATSSDTLTIYLIDAVTGSVLYTTSHSGIIASGPIPTLLTENWLAYTYTSLDPVTSALTSQLIVAELYESASPNDRGALASQTNYSSYAPDAGSRPHIITQSFTVAEPISNLAVTQTGQGITTRQLLATLAHSNAIVAIPKEVLNARRPVDRDPTTTEKEEGLFRYSPTLELEPRNFLSHAREVMGVKKILTTPSLLESTSLVFAFGHDVFGTQVSPSGPFDILGKGFNKVQLLLTIVALFVGMLLVRPLVRRKKVEARWRN</sequence>
<comment type="subcellular location">
    <subcellularLocation>
        <location evidence="1">Endoplasmic reticulum membrane</location>
        <topology evidence="1">Single-pass type I membrane protein</topology>
    </subcellularLocation>
</comment>
<evidence type="ECO:0000259" key="15">
    <source>
        <dbReference type="Pfam" id="PF25293"/>
    </source>
</evidence>
<evidence type="ECO:0000256" key="9">
    <source>
        <dbReference type="ARBA" id="ARBA00023136"/>
    </source>
</evidence>
<dbReference type="GeneID" id="19971869"/>
<keyword evidence="9 11" id="KW-0472">Membrane</keyword>
<evidence type="ECO:0000313" key="16">
    <source>
        <dbReference type="EMBL" id="ETN40254.1"/>
    </source>
</evidence>
<dbReference type="FunCoup" id="W2RX28">
    <property type="interactions" value="777"/>
</dbReference>
<evidence type="ECO:0000256" key="1">
    <source>
        <dbReference type="ARBA" id="ARBA00004115"/>
    </source>
</evidence>
<proteinExistence type="inferred from homology"/>
<dbReference type="GO" id="GO:0072546">
    <property type="term" value="C:EMC complex"/>
    <property type="evidence" value="ECO:0007669"/>
    <property type="project" value="InterPro"/>
</dbReference>
<keyword evidence="7" id="KW-0256">Endoplasmic reticulum</keyword>
<dbReference type="Pfam" id="PF13360">
    <property type="entry name" value="PQQ_2"/>
    <property type="match status" value="1"/>
</dbReference>
<dbReference type="Pfam" id="PF07774">
    <property type="entry name" value="EMC1_C"/>
    <property type="match status" value="1"/>
</dbReference>
<dbReference type="InterPro" id="IPR011047">
    <property type="entry name" value="Quinoprotein_ADH-like_sf"/>
</dbReference>
<dbReference type="InterPro" id="IPR018391">
    <property type="entry name" value="PQQ_b-propeller_rpt"/>
</dbReference>
<dbReference type="Pfam" id="PF25293">
    <property type="entry name" value="Beta-prop_EMC1_N"/>
    <property type="match status" value="1"/>
</dbReference>
<dbReference type="OrthoDB" id="28092at2759"/>
<evidence type="ECO:0000256" key="8">
    <source>
        <dbReference type="ARBA" id="ARBA00022989"/>
    </source>
</evidence>
<evidence type="ECO:0000256" key="11">
    <source>
        <dbReference type="SAM" id="Phobius"/>
    </source>
</evidence>
<dbReference type="Gene3D" id="2.130.10.10">
    <property type="entry name" value="YVTN repeat-like/Quinoprotein amine dehydrogenase"/>
    <property type="match status" value="2"/>
</dbReference>
<evidence type="ECO:0000259" key="13">
    <source>
        <dbReference type="Pfam" id="PF07774"/>
    </source>
</evidence>
<evidence type="ECO:0000256" key="6">
    <source>
        <dbReference type="ARBA" id="ARBA00022729"/>
    </source>
</evidence>
<evidence type="ECO:0000256" key="2">
    <source>
        <dbReference type="ARBA" id="ARBA00007904"/>
    </source>
</evidence>
<feature type="chain" id="PRO_5004823929" description="ER membrane protein complex subunit 1" evidence="12">
    <location>
        <begin position="20"/>
        <end position="960"/>
    </location>
</feature>
<keyword evidence="5 11" id="KW-0812">Transmembrane</keyword>
<feature type="domain" description="ER membrane protein complex subunit 1 C-terminal" evidence="13">
    <location>
        <begin position="738"/>
        <end position="958"/>
    </location>
</feature>
<dbReference type="InterPro" id="IPR011678">
    <property type="entry name" value="EMC1_C"/>
</dbReference>
<organism evidence="16 17">
    <name type="scientific">Cyphellophora europaea (strain CBS 101466)</name>
    <name type="common">Phialophora europaea</name>
    <dbReference type="NCBI Taxonomy" id="1220924"/>
    <lineage>
        <taxon>Eukaryota</taxon>
        <taxon>Fungi</taxon>
        <taxon>Dikarya</taxon>
        <taxon>Ascomycota</taxon>
        <taxon>Pezizomycotina</taxon>
        <taxon>Eurotiomycetes</taxon>
        <taxon>Chaetothyriomycetidae</taxon>
        <taxon>Chaetothyriales</taxon>
        <taxon>Cyphellophoraceae</taxon>
        <taxon>Cyphellophora</taxon>
    </lineage>
</organism>
<keyword evidence="6 12" id="KW-0732">Signal</keyword>
<evidence type="ECO:0000256" key="3">
    <source>
        <dbReference type="ARBA" id="ARBA00011276"/>
    </source>
</evidence>
<dbReference type="Proteomes" id="UP000030752">
    <property type="component" value="Unassembled WGS sequence"/>
</dbReference>
<name>W2RX28_CYPE1</name>
<dbReference type="HOGENOM" id="CLU_005034_0_1_1"/>
<dbReference type="eggNOG" id="KOG2103">
    <property type="taxonomic scope" value="Eukaryota"/>
</dbReference>
<keyword evidence="8 11" id="KW-1133">Transmembrane helix</keyword>
<dbReference type="RefSeq" id="XP_008717097.1">
    <property type="nucleotide sequence ID" value="XM_008718875.1"/>
</dbReference>
<comment type="subunit">
    <text evidence="3">Component of the ER membrane protein complex (EMC).</text>
</comment>
<dbReference type="InParanoid" id="W2RX28"/>
<keyword evidence="17" id="KW-1185">Reference proteome</keyword>
<dbReference type="SUPFAM" id="SSF50998">
    <property type="entry name" value="Quinoprotein alcohol dehydrogenase-like"/>
    <property type="match status" value="2"/>
</dbReference>
<dbReference type="InterPro" id="IPR058545">
    <property type="entry name" value="Beta-prop_EMC1_1st"/>
</dbReference>
<evidence type="ECO:0000259" key="14">
    <source>
        <dbReference type="Pfam" id="PF13360"/>
    </source>
</evidence>
<evidence type="ECO:0000313" key="17">
    <source>
        <dbReference type="Proteomes" id="UP000030752"/>
    </source>
</evidence>
<protein>
    <recommendedName>
        <fullName evidence="4">ER membrane protein complex subunit 1</fullName>
    </recommendedName>
</protein>
<dbReference type="InterPro" id="IPR026895">
    <property type="entry name" value="EMC1"/>
</dbReference>
<dbReference type="VEuPathDB" id="FungiDB:HMPREF1541_04530"/>
<feature type="signal peptide" evidence="12">
    <location>
        <begin position="1"/>
        <end position="19"/>
    </location>
</feature>
<feature type="domain" description="Pyrrolo-quinoline quinone repeat" evidence="14">
    <location>
        <begin position="509"/>
        <end position="579"/>
    </location>
</feature>
<evidence type="ECO:0000256" key="12">
    <source>
        <dbReference type="SAM" id="SignalP"/>
    </source>
</evidence>